<evidence type="ECO:0000313" key="2">
    <source>
        <dbReference type="EMBL" id="KAA9151686.1"/>
    </source>
</evidence>
<dbReference type="OrthoDB" id="5242066at2"/>
<protein>
    <submittedName>
        <fullName evidence="2">YHS domain-containing protein</fullName>
    </submittedName>
</protein>
<proteinExistence type="predicted"/>
<dbReference type="EMBL" id="VMNW02000098">
    <property type="protein sequence ID" value="KAA9151686.1"/>
    <property type="molecule type" value="Genomic_DNA"/>
</dbReference>
<dbReference type="PANTHER" id="PTHR30388:SF4">
    <property type="entry name" value="MOLYBDENUM COFACTOR INSERTION CHAPERONE PAOD"/>
    <property type="match status" value="1"/>
</dbReference>
<gene>
    <name evidence="2" type="ORF">FPZ12_038570</name>
</gene>
<sequence length="294" mass="30703">MPSPELLEQANALRAGRRPFVLATVVRAQRPTSAKPGDCALVLPDGTVEGFVGGNCAESTVRAQGIRLLGTGETALLRITPDPDDEEVLEDGVVTVGNPCLSGGTLEIFLEAQLPPALVAVFGTAPVARALLSVGRAIGYDVREVDGPDSVPADADAVLVASHGRGDEEDVLQAAITARAGYIGLIASRRRGAKVVEALDGAELVHTPAGLDIGARTPAEIAVSVYAELVSCRVRARARELPEPAEAPDPVCGMTVAVVGDSLQLPYEGRRYYFCGPGCREAFADDPARYADHD</sequence>
<dbReference type="Pfam" id="PF02625">
    <property type="entry name" value="XdhC_CoxI"/>
    <property type="match status" value="1"/>
</dbReference>
<dbReference type="InterPro" id="IPR007029">
    <property type="entry name" value="YHS_dom"/>
</dbReference>
<comment type="caution">
    <text evidence="2">The sequence shown here is derived from an EMBL/GenBank/DDBJ whole genome shotgun (WGS) entry which is preliminary data.</text>
</comment>
<keyword evidence="3" id="KW-1185">Reference proteome</keyword>
<reference evidence="2" key="1">
    <citation type="submission" date="2019-09" db="EMBL/GenBank/DDBJ databases">
        <authorList>
            <person name="Teo W.F.A."/>
            <person name="Duangmal K."/>
        </authorList>
    </citation>
    <scope>NUCLEOTIDE SEQUENCE [LARGE SCALE GENOMIC DNA]</scope>
    <source>
        <strain evidence="2">K81G1</strain>
    </source>
</reference>
<dbReference type="SUPFAM" id="SSF47240">
    <property type="entry name" value="Ferritin-like"/>
    <property type="match status" value="1"/>
</dbReference>
<dbReference type="RefSeq" id="WP_144754568.1">
    <property type="nucleotide sequence ID" value="NZ_VMNW02000098.1"/>
</dbReference>
<feature type="domain" description="TRASH" evidence="1">
    <location>
        <begin position="249"/>
        <end position="287"/>
    </location>
</feature>
<dbReference type="Pfam" id="PF13478">
    <property type="entry name" value="XdhC_C"/>
    <property type="match status" value="1"/>
</dbReference>
<dbReference type="InterPro" id="IPR052698">
    <property type="entry name" value="MoCofactor_Util/Proc"/>
</dbReference>
<dbReference type="Pfam" id="PF04945">
    <property type="entry name" value="YHS"/>
    <property type="match status" value="1"/>
</dbReference>
<dbReference type="InterPro" id="IPR011017">
    <property type="entry name" value="TRASH_dom"/>
</dbReference>
<dbReference type="InterPro" id="IPR027051">
    <property type="entry name" value="XdhC_Rossmann_dom"/>
</dbReference>
<organism evidence="2 3">
    <name type="scientific">Amycolatopsis acidicola</name>
    <dbReference type="NCBI Taxonomy" id="2596893"/>
    <lineage>
        <taxon>Bacteria</taxon>
        <taxon>Bacillati</taxon>
        <taxon>Actinomycetota</taxon>
        <taxon>Actinomycetes</taxon>
        <taxon>Pseudonocardiales</taxon>
        <taxon>Pseudonocardiaceae</taxon>
        <taxon>Amycolatopsis</taxon>
    </lineage>
</organism>
<evidence type="ECO:0000313" key="3">
    <source>
        <dbReference type="Proteomes" id="UP000319769"/>
    </source>
</evidence>
<dbReference type="AlphaFoldDB" id="A0A5N0UMV4"/>
<dbReference type="GO" id="GO:0016491">
    <property type="term" value="F:oxidoreductase activity"/>
    <property type="evidence" value="ECO:0007669"/>
    <property type="project" value="InterPro"/>
</dbReference>
<evidence type="ECO:0000259" key="1">
    <source>
        <dbReference type="SMART" id="SM00746"/>
    </source>
</evidence>
<dbReference type="InterPro" id="IPR003777">
    <property type="entry name" value="XdhC_CoxI"/>
</dbReference>
<accession>A0A5N0UMV4</accession>
<dbReference type="InterPro" id="IPR012348">
    <property type="entry name" value="RNR-like"/>
</dbReference>
<dbReference type="Gene3D" id="3.40.50.720">
    <property type="entry name" value="NAD(P)-binding Rossmann-like Domain"/>
    <property type="match status" value="1"/>
</dbReference>
<dbReference type="Gene3D" id="1.10.620.20">
    <property type="entry name" value="Ribonucleotide Reductase, subunit A"/>
    <property type="match status" value="1"/>
</dbReference>
<dbReference type="InterPro" id="IPR009078">
    <property type="entry name" value="Ferritin-like_SF"/>
</dbReference>
<dbReference type="SMART" id="SM00746">
    <property type="entry name" value="TRASH"/>
    <property type="match status" value="1"/>
</dbReference>
<name>A0A5N0UMV4_9PSEU</name>
<dbReference type="PANTHER" id="PTHR30388">
    <property type="entry name" value="ALDEHYDE OXIDOREDUCTASE MOLYBDENUM COFACTOR ASSEMBLY PROTEIN"/>
    <property type="match status" value="1"/>
</dbReference>
<dbReference type="Proteomes" id="UP000319769">
    <property type="component" value="Unassembled WGS sequence"/>
</dbReference>